<keyword evidence="2" id="KW-1133">Transmembrane helix</keyword>
<evidence type="ECO:0000256" key="1">
    <source>
        <dbReference type="ARBA" id="ARBA00022481"/>
    </source>
</evidence>
<dbReference type="Proteomes" id="UP001606305">
    <property type="component" value="Unassembled WGS sequence"/>
</dbReference>
<dbReference type="SUPFAM" id="SSF54523">
    <property type="entry name" value="Pili subunits"/>
    <property type="match status" value="1"/>
</dbReference>
<dbReference type="InterPro" id="IPR031982">
    <property type="entry name" value="PilE-like"/>
</dbReference>
<organism evidence="3 4">
    <name type="scientific">Pelomonas nitida</name>
    <dbReference type="NCBI Taxonomy" id="3299027"/>
    <lineage>
        <taxon>Bacteria</taxon>
        <taxon>Pseudomonadati</taxon>
        <taxon>Pseudomonadota</taxon>
        <taxon>Betaproteobacteria</taxon>
        <taxon>Burkholderiales</taxon>
        <taxon>Sphaerotilaceae</taxon>
        <taxon>Roseateles</taxon>
    </lineage>
</organism>
<dbReference type="EMBL" id="JBIGIA010000002">
    <property type="protein sequence ID" value="MFG6455904.1"/>
    <property type="molecule type" value="Genomic_DNA"/>
</dbReference>
<keyword evidence="2" id="KW-0812">Transmembrane</keyword>
<name>A0ABW7G222_9BURK</name>
<dbReference type="NCBIfam" id="TIGR02532">
    <property type="entry name" value="IV_pilin_GFxxxE"/>
    <property type="match status" value="1"/>
</dbReference>
<dbReference type="Pfam" id="PF16732">
    <property type="entry name" value="ComP_DUS"/>
    <property type="match status" value="1"/>
</dbReference>
<dbReference type="PANTHER" id="PTHR30093">
    <property type="entry name" value="GENERAL SECRETION PATHWAY PROTEIN G"/>
    <property type="match status" value="1"/>
</dbReference>
<accession>A0ABW7G222</accession>
<dbReference type="InterPro" id="IPR000983">
    <property type="entry name" value="Bac_GSPG_pilin"/>
</dbReference>
<dbReference type="PROSITE" id="PS00409">
    <property type="entry name" value="PROKAR_NTER_METHYL"/>
    <property type="match status" value="1"/>
</dbReference>
<evidence type="ECO:0000313" key="3">
    <source>
        <dbReference type="EMBL" id="MFG6455904.1"/>
    </source>
</evidence>
<dbReference type="Pfam" id="PF07963">
    <property type="entry name" value="N_methyl"/>
    <property type="match status" value="1"/>
</dbReference>
<reference evidence="3 4" key="1">
    <citation type="submission" date="2024-09" db="EMBL/GenBank/DDBJ databases">
        <title>Novel species of the genus Pelomonas and Roseateles isolated from streams.</title>
        <authorList>
            <person name="Lu H."/>
        </authorList>
    </citation>
    <scope>NUCLEOTIDE SEQUENCE [LARGE SCALE GENOMIC DNA]</scope>
    <source>
        <strain evidence="3 4">BYS96W</strain>
    </source>
</reference>
<feature type="transmembrane region" description="Helical" evidence="2">
    <location>
        <begin position="12"/>
        <end position="32"/>
    </location>
</feature>
<keyword evidence="1" id="KW-0488">Methylation</keyword>
<keyword evidence="2" id="KW-0472">Membrane</keyword>
<protein>
    <submittedName>
        <fullName evidence="3">Type IV pilin protein</fullName>
    </submittedName>
</protein>
<comment type="caution">
    <text evidence="3">The sequence shown here is derived from an EMBL/GenBank/DDBJ whole genome shotgun (WGS) entry which is preliminary data.</text>
</comment>
<dbReference type="InterPro" id="IPR045584">
    <property type="entry name" value="Pilin-like"/>
</dbReference>
<sequence length="150" mass="16251">MRPATSHRRRGFTLIELMIAVVIVGILAAIAYPNLVSYIQRSRRADAVAELSSIVQAQERYRSNNTAYASALTTVGFSGATKYYDYTLESVSEPAFVAGYQVTARPKSDSAQAGDAQDCATLSVRLEGSVFKYLATGSGDRVTSDLCWAH</sequence>
<evidence type="ECO:0000313" key="4">
    <source>
        <dbReference type="Proteomes" id="UP001606305"/>
    </source>
</evidence>
<dbReference type="RefSeq" id="WP_394486583.1">
    <property type="nucleotide sequence ID" value="NZ_JBIGIA010000002.1"/>
</dbReference>
<dbReference type="InterPro" id="IPR012902">
    <property type="entry name" value="N_methyl_site"/>
</dbReference>
<dbReference type="PANTHER" id="PTHR30093:SF47">
    <property type="entry name" value="TYPE IV PILUS NON-CORE MINOR PILIN PILE"/>
    <property type="match status" value="1"/>
</dbReference>
<dbReference type="PRINTS" id="PR00813">
    <property type="entry name" value="BCTERIALGSPG"/>
</dbReference>
<dbReference type="Gene3D" id="3.30.700.10">
    <property type="entry name" value="Glycoprotein, Type 4 Pilin"/>
    <property type="match status" value="1"/>
</dbReference>
<evidence type="ECO:0000256" key="2">
    <source>
        <dbReference type="SAM" id="Phobius"/>
    </source>
</evidence>
<keyword evidence="4" id="KW-1185">Reference proteome</keyword>
<proteinExistence type="predicted"/>
<gene>
    <name evidence="3" type="ORF">ACG00X_03585</name>
</gene>